<proteinExistence type="inferred from homology"/>
<keyword evidence="6 9" id="KW-1133">Transmembrane helix</keyword>
<name>A0AAN6S7C7_9PEZI</name>
<comment type="caution">
    <text evidence="10">The sequence shown here is derived from an EMBL/GenBank/DDBJ whole genome shotgun (WGS) entry which is preliminary data.</text>
</comment>
<feature type="transmembrane region" description="Helical" evidence="9">
    <location>
        <begin position="687"/>
        <end position="716"/>
    </location>
</feature>
<evidence type="ECO:0000313" key="11">
    <source>
        <dbReference type="Proteomes" id="UP001303473"/>
    </source>
</evidence>
<evidence type="ECO:0000256" key="2">
    <source>
        <dbReference type="ARBA" id="ARBA00004555"/>
    </source>
</evidence>
<dbReference type="EMBL" id="MU853763">
    <property type="protein sequence ID" value="KAK3943802.1"/>
    <property type="molecule type" value="Genomic_DNA"/>
</dbReference>
<feature type="transmembrane region" description="Helical" evidence="9">
    <location>
        <begin position="490"/>
        <end position="514"/>
    </location>
</feature>
<keyword evidence="11" id="KW-1185">Reference proteome</keyword>
<keyword evidence="5 9" id="KW-0732">Signal</keyword>
<keyword evidence="4 9" id="KW-0812">Transmembrane</keyword>
<comment type="similarity">
    <text evidence="3 9">Belongs to the nonaspanin (TM9SF) (TC 9.A.2) family.</text>
</comment>
<feature type="transmembrane region" description="Helical" evidence="9">
    <location>
        <begin position="614"/>
        <end position="644"/>
    </location>
</feature>
<feature type="transmembrane region" description="Helical" evidence="9">
    <location>
        <begin position="585"/>
        <end position="608"/>
    </location>
</feature>
<dbReference type="Pfam" id="PF02990">
    <property type="entry name" value="EMP70"/>
    <property type="match status" value="1"/>
</dbReference>
<dbReference type="InterPro" id="IPR004240">
    <property type="entry name" value="EMP70"/>
</dbReference>
<dbReference type="GO" id="GO:0016020">
    <property type="term" value="C:membrane"/>
    <property type="evidence" value="ECO:0007669"/>
    <property type="project" value="UniProtKB-SubCell"/>
</dbReference>
<evidence type="ECO:0000256" key="1">
    <source>
        <dbReference type="ARBA" id="ARBA00004141"/>
    </source>
</evidence>
<comment type="subcellular location">
    <subcellularLocation>
        <location evidence="2">Golgi apparatus</location>
    </subcellularLocation>
    <subcellularLocation>
        <location evidence="1">Membrane</location>
        <topology evidence="1">Multi-pass membrane protein</topology>
    </subcellularLocation>
</comment>
<gene>
    <name evidence="10" type="ORF">QBC46DRAFT_376285</name>
</gene>
<evidence type="ECO:0000256" key="7">
    <source>
        <dbReference type="ARBA" id="ARBA00023034"/>
    </source>
</evidence>
<evidence type="ECO:0000256" key="9">
    <source>
        <dbReference type="RuleBase" id="RU363079"/>
    </source>
</evidence>
<feature type="signal peptide" evidence="9">
    <location>
        <begin position="1"/>
        <end position="29"/>
    </location>
</feature>
<evidence type="ECO:0000256" key="5">
    <source>
        <dbReference type="ARBA" id="ARBA00022729"/>
    </source>
</evidence>
<reference evidence="11" key="1">
    <citation type="journal article" date="2023" name="Mol. Phylogenet. Evol.">
        <title>Genome-scale phylogeny and comparative genomics of the fungal order Sordariales.</title>
        <authorList>
            <person name="Hensen N."/>
            <person name="Bonometti L."/>
            <person name="Westerberg I."/>
            <person name="Brannstrom I.O."/>
            <person name="Guillou S."/>
            <person name="Cros-Aarteil S."/>
            <person name="Calhoun S."/>
            <person name="Haridas S."/>
            <person name="Kuo A."/>
            <person name="Mondo S."/>
            <person name="Pangilinan J."/>
            <person name="Riley R."/>
            <person name="LaButti K."/>
            <person name="Andreopoulos B."/>
            <person name="Lipzen A."/>
            <person name="Chen C."/>
            <person name="Yan M."/>
            <person name="Daum C."/>
            <person name="Ng V."/>
            <person name="Clum A."/>
            <person name="Steindorff A."/>
            <person name="Ohm R.A."/>
            <person name="Martin F."/>
            <person name="Silar P."/>
            <person name="Natvig D.O."/>
            <person name="Lalanne C."/>
            <person name="Gautier V."/>
            <person name="Ament-Velasquez S.L."/>
            <person name="Kruys A."/>
            <person name="Hutchinson M.I."/>
            <person name="Powell A.J."/>
            <person name="Barry K."/>
            <person name="Miller A.N."/>
            <person name="Grigoriev I.V."/>
            <person name="Debuchy R."/>
            <person name="Gladieux P."/>
            <person name="Hiltunen Thoren M."/>
            <person name="Johannesson H."/>
        </authorList>
    </citation>
    <scope>NUCLEOTIDE SEQUENCE [LARGE SCALE GENOMIC DNA]</scope>
    <source>
        <strain evidence="11">CBS 340.73</strain>
    </source>
</reference>
<evidence type="ECO:0000256" key="8">
    <source>
        <dbReference type="ARBA" id="ARBA00023136"/>
    </source>
</evidence>
<evidence type="ECO:0000256" key="6">
    <source>
        <dbReference type="ARBA" id="ARBA00022989"/>
    </source>
</evidence>
<feature type="transmembrane region" description="Helical" evidence="9">
    <location>
        <begin position="319"/>
        <end position="342"/>
    </location>
</feature>
<evidence type="ECO:0000313" key="10">
    <source>
        <dbReference type="EMBL" id="KAK3943802.1"/>
    </source>
</evidence>
<keyword evidence="7" id="KW-0333">Golgi apparatus</keyword>
<evidence type="ECO:0000256" key="3">
    <source>
        <dbReference type="ARBA" id="ARBA00005227"/>
    </source>
</evidence>
<accession>A0AAN6S7C7</accession>
<organism evidence="10 11">
    <name type="scientific">Diplogelasinospora grovesii</name>
    <dbReference type="NCBI Taxonomy" id="303347"/>
    <lineage>
        <taxon>Eukaryota</taxon>
        <taxon>Fungi</taxon>
        <taxon>Dikarya</taxon>
        <taxon>Ascomycota</taxon>
        <taxon>Pezizomycotina</taxon>
        <taxon>Sordariomycetes</taxon>
        <taxon>Sordariomycetidae</taxon>
        <taxon>Sordariales</taxon>
        <taxon>Diplogelasinosporaceae</taxon>
        <taxon>Diplogelasinospora</taxon>
    </lineage>
</organism>
<sequence>MAMDRTISRVAGLRWIVFVLVLLCHTSEAFYIPGWSIKSYKEGEAIPLLVNKVYSDNTQLQYAYYDLPFVCPPTGQRRIGDGILSGQSIPLNLGEVLRGDRITASDMELIMKKDTECNFLCNREISRRDLKRARQMVRDGYVVEWIVDNLPGATSFVTVDKTRKYYAAGFKLGYTDNSDPGKPRYYLNNHHTIVVRYRRAPGKAGDRGEKVIVGFEVYLKSIGPDDKRLSSGCPANLRNIESNFELYMAPNRTVSSKSQLESIPSSHYPDADDDLGDLDDDAKLTIPYTYSVYFREDESIEWGRRWDLYFVNQEDGQKIHWLAIVNSLIICGLLTGIVMMILARTIRTDISRGYKEVTLKSAPRTPLKEKAGLLEQEVVIVSEDKDADMLSVDEAEALEDVTGWKLLHADVFRTPAYGYLLAPLVGSGMQLLFMAMGLVLLSALGILNPSFRGGFISFGVGLFVFAGLFSGYFSARVYRTFDGQDWRKNTIVTAILFPGLLFSVVFVLNLFVWAQASSTAIPFGTLIAIVFLWLCIQVPLVYIGSWYGYVRAGAWDHPTKTRKASGIPPRQIPQQAWYIRGPRTVLLAGLIPFAVIFIELLFVFQSMWQDKSGYYYVFGFLAVVSTILILTVAEVTVVTIYIQLCSENYHWWWQSFLVGGGSAIWVFLYCVWYYFMKLHITGFVSSMLFFSYSFMACCVYGLLTGTVGFLTAYAFVRRIYGAIKVD</sequence>
<dbReference type="AlphaFoldDB" id="A0AAN6S7C7"/>
<dbReference type="PANTHER" id="PTHR10766:SF55">
    <property type="entry name" value="TRANSMEMBRANE 9 SUPERFAMILY MEMBER 4"/>
    <property type="match status" value="1"/>
</dbReference>
<evidence type="ECO:0000256" key="4">
    <source>
        <dbReference type="ARBA" id="ARBA00022692"/>
    </source>
</evidence>
<feature type="transmembrane region" description="Helical" evidence="9">
    <location>
        <begin position="656"/>
        <end position="675"/>
    </location>
</feature>
<feature type="chain" id="PRO_5042663505" description="Transmembrane 9 superfamily member" evidence="9">
    <location>
        <begin position="30"/>
        <end position="726"/>
    </location>
</feature>
<feature type="transmembrane region" description="Helical" evidence="9">
    <location>
        <begin position="520"/>
        <end position="543"/>
    </location>
</feature>
<keyword evidence="8 9" id="KW-0472">Membrane</keyword>
<dbReference type="Proteomes" id="UP001303473">
    <property type="component" value="Unassembled WGS sequence"/>
</dbReference>
<feature type="transmembrane region" description="Helical" evidence="9">
    <location>
        <begin position="455"/>
        <end position="478"/>
    </location>
</feature>
<dbReference type="GO" id="GO:0005794">
    <property type="term" value="C:Golgi apparatus"/>
    <property type="evidence" value="ECO:0007669"/>
    <property type="project" value="UniProtKB-SubCell"/>
</dbReference>
<dbReference type="GO" id="GO:0072657">
    <property type="term" value="P:protein localization to membrane"/>
    <property type="evidence" value="ECO:0007669"/>
    <property type="project" value="TreeGrafter"/>
</dbReference>
<dbReference type="PANTHER" id="PTHR10766">
    <property type="entry name" value="TRANSMEMBRANE 9 SUPERFAMILY PROTEIN"/>
    <property type="match status" value="1"/>
</dbReference>
<protein>
    <recommendedName>
        <fullName evidence="9">Transmembrane 9 superfamily member</fullName>
    </recommendedName>
</protein>